<evidence type="ECO:0000313" key="3">
    <source>
        <dbReference type="Proteomes" id="UP001408356"/>
    </source>
</evidence>
<feature type="transmembrane region" description="Helical" evidence="1">
    <location>
        <begin position="710"/>
        <end position="732"/>
    </location>
</feature>
<organism evidence="2 3">
    <name type="scientific">Seiridium unicorne</name>
    <dbReference type="NCBI Taxonomy" id="138068"/>
    <lineage>
        <taxon>Eukaryota</taxon>
        <taxon>Fungi</taxon>
        <taxon>Dikarya</taxon>
        <taxon>Ascomycota</taxon>
        <taxon>Pezizomycotina</taxon>
        <taxon>Sordariomycetes</taxon>
        <taxon>Xylariomycetidae</taxon>
        <taxon>Amphisphaeriales</taxon>
        <taxon>Sporocadaceae</taxon>
        <taxon>Seiridium</taxon>
    </lineage>
</organism>
<dbReference type="PANTHER" id="PTHR35394:SF5">
    <property type="entry name" value="DUF3176 DOMAIN-CONTAINING PROTEIN"/>
    <property type="match status" value="1"/>
</dbReference>
<dbReference type="Proteomes" id="UP001408356">
    <property type="component" value="Unassembled WGS sequence"/>
</dbReference>
<keyword evidence="1" id="KW-0812">Transmembrane</keyword>
<feature type="transmembrane region" description="Helical" evidence="1">
    <location>
        <begin position="277"/>
        <end position="298"/>
    </location>
</feature>
<sequence>MWKITKSIPGMKVLPKHCVRLSDSMVDFGWIPPLYYTALKCRVHRIRLQAIRLIEASSHREAIWDSKIVAILARKVMELEEGMFYDDTAAADNFTLSSFPSPNDLSAQALPDLNRIQCHNHLCNPIGHAIALEDESHTMTSYPSIDVLPIRTPSPLSMKETEMRGFPPPDPPRVQRDETIAEHNYYFPANESRDVSPANGRNSLLQMNHQQTAPSLRQPTTQSPGALSTQCSRWWWWWEIGAAFLSVACVVAITAVLSYTDNKTIKECNFSISPNSLIAILTTVSKAAMMVCIASCISQKKWGYFASRPRLIQDLDLFDDASRGPWGSFVFLSSLKIRSFTVSALAIITLLALGIEPAAQQILEVAQGTQVQHDGTAGIPYAHKYSSKAAAFAWNPSNTFGYPMSRDMFLQQSTIVAGAGGTIPELNVTCPQSATECRWETISTLGICTEVKNVTEDITPQCSYSEITDEMSCIYDFGHVRNDSVVGPTALVPDPKNVTYTPPSPITMWWEVGDGKLPGPFNYFASVGSTGIDKPGANLDLVRYTLTPETSGSNSWYGEPKDNSTKLMEAWRIQWIWCVHNFSDIVATSAGVTSFNISKSHIEFDEDLKTVGMDSPFWIDGNSSASYLFEFIASALTDQLVENTDVDQGDTDKVLNLGRFLYGADPVRFADDLANTLSVLVRQNSSGDNNEASWFHGTAIYPVTYYHVRWPWLILPFAEIVLAALLLLVSILGSRRQPLLKSSQVALVVSGLDGEKDDLFVGSRANTLKHATRAMNIKLEGGKENKMMAFRRV</sequence>
<dbReference type="Pfam" id="PF11374">
    <property type="entry name" value="DUF3176"/>
    <property type="match status" value="1"/>
</dbReference>
<protein>
    <submittedName>
        <fullName evidence="2">Uncharacterized protein</fullName>
    </submittedName>
</protein>
<accession>A0ABR2UNE7</accession>
<dbReference type="InterPro" id="IPR021514">
    <property type="entry name" value="DUF3176"/>
</dbReference>
<name>A0ABR2UNE7_9PEZI</name>
<keyword evidence="1" id="KW-0472">Membrane</keyword>
<feature type="transmembrane region" description="Helical" evidence="1">
    <location>
        <begin position="337"/>
        <end position="355"/>
    </location>
</feature>
<comment type="caution">
    <text evidence="2">The sequence shown here is derived from an EMBL/GenBank/DDBJ whole genome shotgun (WGS) entry which is preliminary data.</text>
</comment>
<evidence type="ECO:0000256" key="1">
    <source>
        <dbReference type="SAM" id="Phobius"/>
    </source>
</evidence>
<keyword evidence="1" id="KW-1133">Transmembrane helix</keyword>
<reference evidence="2 3" key="1">
    <citation type="journal article" date="2024" name="J. Plant Pathol.">
        <title>Sequence and assembly of the genome of Seiridium unicorne, isolate CBS 538.82, causal agent of cypress canker disease.</title>
        <authorList>
            <person name="Scali E."/>
            <person name="Rocca G.D."/>
            <person name="Danti R."/>
            <person name="Garbelotto M."/>
            <person name="Barberini S."/>
            <person name="Baroncelli R."/>
            <person name="Emiliani G."/>
        </authorList>
    </citation>
    <scope>NUCLEOTIDE SEQUENCE [LARGE SCALE GENOMIC DNA]</scope>
    <source>
        <strain evidence="2 3">BM-138-508</strain>
    </source>
</reference>
<proteinExistence type="predicted"/>
<feature type="transmembrane region" description="Helical" evidence="1">
    <location>
        <begin position="236"/>
        <end position="257"/>
    </location>
</feature>
<keyword evidence="3" id="KW-1185">Reference proteome</keyword>
<gene>
    <name evidence="2" type="ORF">SUNI508_09988</name>
</gene>
<dbReference type="EMBL" id="JARVKF010000411">
    <property type="protein sequence ID" value="KAK9415859.1"/>
    <property type="molecule type" value="Genomic_DNA"/>
</dbReference>
<dbReference type="PANTHER" id="PTHR35394">
    <property type="entry name" value="DUF3176 DOMAIN-CONTAINING PROTEIN"/>
    <property type="match status" value="1"/>
</dbReference>
<evidence type="ECO:0000313" key="2">
    <source>
        <dbReference type="EMBL" id="KAK9415859.1"/>
    </source>
</evidence>